<sequence length="478" mass="50807">MQFQFQTKLTESARSRLWLASCLALAFGLMFPLLNISGGLDNIGWNNGFSHPLGGWDHLLTMLAVGIWAAQLRGQAIWMLPLAFVGVMSLGGLAGAAGLTIPSVEGIILLSCAVFAVLITRKIRFSAKLNVFIVAFFAFFHGFAHGQEISTSASLLSYTLGFMLATLLLHGAGILVAKLVVLTATCLLTLLFSQSAMARAADTMVSDTGNITTLNQNTSSTALNNWTDLFNTEALAERSVCERQVAAMGLDDAVSGGQALGSPAGYSATKACATDGQTLGLSASLSAYLQNLSVLFKAIVDFDGLAALGNLHFRQLFPDINHTPGTQLRSSGVGRTSPPAYPNVFVLNTTLTLRKSPVSTVEAPRLQPTFASTLLGDFTTQSFNELLPNALAAAVSSKQFLLPKPALCAARLFLPFHSRAVGVQRLMARGLENSTDFGPGNTPKTITTKTITYIEEDLMQHPAGAPRHPSPLLNTSRS</sequence>
<name>A0ABU4UL04_9GAMM</name>
<dbReference type="InterPro" id="IPR007038">
    <property type="entry name" value="HupE_UreJ"/>
</dbReference>
<dbReference type="Proteomes" id="UP001284537">
    <property type="component" value="Unassembled WGS sequence"/>
</dbReference>
<keyword evidence="1" id="KW-0472">Membrane</keyword>
<feature type="transmembrane region" description="Helical" evidence="1">
    <location>
        <begin position="127"/>
        <end position="144"/>
    </location>
</feature>
<dbReference type="EMBL" id="JAXARY010000033">
    <property type="protein sequence ID" value="MDX8130175.1"/>
    <property type="molecule type" value="Genomic_DNA"/>
</dbReference>
<feature type="transmembrane region" description="Helical" evidence="1">
    <location>
        <begin position="17"/>
        <end position="37"/>
    </location>
</feature>
<feature type="transmembrane region" description="Helical" evidence="1">
    <location>
        <begin position="49"/>
        <end position="70"/>
    </location>
</feature>
<keyword evidence="3" id="KW-1185">Reference proteome</keyword>
<feature type="transmembrane region" description="Helical" evidence="1">
    <location>
        <begin position="164"/>
        <end position="192"/>
    </location>
</feature>
<proteinExistence type="predicted"/>
<feature type="transmembrane region" description="Helical" evidence="1">
    <location>
        <begin position="77"/>
        <end position="97"/>
    </location>
</feature>
<dbReference type="RefSeq" id="WP_319963093.1">
    <property type="nucleotide sequence ID" value="NZ_JAXARY010000033.1"/>
</dbReference>
<keyword evidence="1" id="KW-0812">Transmembrane</keyword>
<evidence type="ECO:0000313" key="2">
    <source>
        <dbReference type="EMBL" id="MDX8130175.1"/>
    </source>
</evidence>
<feature type="transmembrane region" description="Helical" evidence="1">
    <location>
        <begin position="103"/>
        <end position="120"/>
    </location>
</feature>
<evidence type="ECO:0000313" key="3">
    <source>
        <dbReference type="Proteomes" id="UP001284537"/>
    </source>
</evidence>
<evidence type="ECO:0000256" key="1">
    <source>
        <dbReference type="SAM" id="Phobius"/>
    </source>
</evidence>
<keyword evidence="1" id="KW-1133">Transmembrane helix</keyword>
<dbReference type="Pfam" id="PF04955">
    <property type="entry name" value="HupE_UreJ"/>
    <property type="match status" value="1"/>
</dbReference>
<accession>A0ABU4UL04</accession>
<gene>
    <name evidence="2" type="ORF">QLH52_22990</name>
</gene>
<comment type="caution">
    <text evidence="2">The sequence shown here is derived from an EMBL/GenBank/DDBJ whole genome shotgun (WGS) entry which is preliminary data.</text>
</comment>
<protein>
    <submittedName>
        <fullName evidence="2">HupE/UreJ family protein</fullName>
    </submittedName>
</protein>
<organism evidence="2 3">
    <name type="scientific">Methylomonas defluvii</name>
    <dbReference type="NCBI Taxonomy" id="3045149"/>
    <lineage>
        <taxon>Bacteria</taxon>
        <taxon>Pseudomonadati</taxon>
        <taxon>Pseudomonadota</taxon>
        <taxon>Gammaproteobacteria</taxon>
        <taxon>Methylococcales</taxon>
        <taxon>Methylococcaceae</taxon>
        <taxon>Methylomonas</taxon>
    </lineage>
</organism>
<reference evidence="2 3" key="1">
    <citation type="submission" date="2023-11" db="EMBL/GenBank/DDBJ databases">
        <authorList>
            <person name="Ouyang M.-Y."/>
        </authorList>
    </citation>
    <scope>NUCLEOTIDE SEQUENCE [LARGE SCALE GENOMIC DNA]</scope>
    <source>
        <strain evidence="2 3">OY6</strain>
    </source>
</reference>